<dbReference type="KEGG" id="aten:116305577"/>
<comment type="subcellular location">
    <subcellularLocation>
        <location evidence="1">Nucleus</location>
    </subcellularLocation>
</comment>
<dbReference type="Pfam" id="PF04858">
    <property type="entry name" value="TH1"/>
    <property type="match status" value="1"/>
</dbReference>
<dbReference type="RefSeq" id="XP_031571376.1">
    <property type="nucleotide sequence ID" value="XM_031715516.1"/>
</dbReference>
<evidence type="ECO:0000256" key="7">
    <source>
        <dbReference type="SAM" id="MobiDB-lite"/>
    </source>
</evidence>
<dbReference type="PANTHER" id="PTHR12144:SF0">
    <property type="entry name" value="NEGATIVE ELONGATION FACTOR C_D"/>
    <property type="match status" value="1"/>
</dbReference>
<keyword evidence="6" id="KW-0539">Nucleus</keyword>
<keyword evidence="3" id="KW-0678">Repressor</keyword>
<proteinExistence type="inferred from homology"/>
<dbReference type="GO" id="GO:0032021">
    <property type="term" value="C:NELF complex"/>
    <property type="evidence" value="ECO:0007669"/>
    <property type="project" value="TreeGrafter"/>
</dbReference>
<comment type="similarity">
    <text evidence="2">Belongs to the NELF-D family.</text>
</comment>
<evidence type="ECO:0000256" key="3">
    <source>
        <dbReference type="ARBA" id="ARBA00022491"/>
    </source>
</evidence>
<dbReference type="GO" id="GO:0034244">
    <property type="term" value="P:negative regulation of transcription elongation by RNA polymerase II"/>
    <property type="evidence" value="ECO:0007669"/>
    <property type="project" value="TreeGrafter"/>
</dbReference>
<gene>
    <name evidence="9" type="primary">LOC116305577</name>
</gene>
<protein>
    <submittedName>
        <fullName evidence="9">Negative elongation factor C/D-like</fullName>
    </submittedName>
</protein>
<dbReference type="InParanoid" id="A0A6P8IVR2"/>
<evidence type="ECO:0000313" key="8">
    <source>
        <dbReference type="Proteomes" id="UP000515163"/>
    </source>
</evidence>
<name>A0A6P8IVR2_ACTTE</name>
<evidence type="ECO:0000256" key="4">
    <source>
        <dbReference type="ARBA" id="ARBA00023015"/>
    </source>
</evidence>
<dbReference type="GeneID" id="116305577"/>
<accession>A0A6P8IVR2</accession>
<sequence length="572" mass="65152">MDDYGAENGWEEAAPLSPTDERRDHDTSFQDLEHIFATKDFVMEPDVFSHIRRYLLNAGSHEELIKLLSENYRGIAQSANLLANWLILTGADVHEVEQMVEDHLKMLIIKHFDPKRADSIFTEAGETPPWLESMIVHPTWRSMFYKLAEQYPDCLMLNFTIKLISDAGYQGEITSVSTACHQIEVFSRVLKTSVNGFIEEGEMAMETNMPEFAKMVNHGQHTYLYAQCLLNAVAQEERGGIMVKRICQEVRKKAIESGRDVTQITLCLNGAPSFPRVCSALSSMLGKNTLNPGDITVLYKLYNNEQPPPCELLRIPQFLDLLIDALFKPNQQINREHKFKYIYLLAYAVCVHETWQENERVSLNIDELKATSQAIDKVHNMCMQESSGSSHLSSEVGTLFQCIRYPVVAMGILKWVDCTVNDPSFFKLMTDSTPVHLSMLDELVTCHPPQHRLVLNLLIRLFESPTPLDTLVELEFKKTVLDRMVHMLSRGYVISVLSYIHKCMKGQIVDNSLIRHFVTEVLEMIAPPYSPEFVQLFLPIVQNKEITGKLRKNKGSDDVSSFIAHCSARDTT</sequence>
<keyword evidence="4" id="KW-0805">Transcription regulation</keyword>
<reference evidence="9" key="1">
    <citation type="submission" date="2025-08" db="UniProtKB">
        <authorList>
            <consortium name="RefSeq"/>
        </authorList>
    </citation>
    <scope>IDENTIFICATION</scope>
    <source>
        <tissue evidence="9">Tentacle</tissue>
    </source>
</reference>
<dbReference type="InterPro" id="IPR006942">
    <property type="entry name" value="TH1"/>
</dbReference>
<evidence type="ECO:0000256" key="1">
    <source>
        <dbReference type="ARBA" id="ARBA00004123"/>
    </source>
</evidence>
<dbReference type="Proteomes" id="UP000515163">
    <property type="component" value="Unplaced"/>
</dbReference>
<dbReference type="OrthoDB" id="511287at2759"/>
<feature type="region of interest" description="Disordered" evidence="7">
    <location>
        <begin position="1"/>
        <end position="24"/>
    </location>
</feature>
<dbReference type="GO" id="GO:0003723">
    <property type="term" value="F:RNA binding"/>
    <property type="evidence" value="ECO:0007669"/>
    <property type="project" value="TreeGrafter"/>
</dbReference>
<dbReference type="PANTHER" id="PTHR12144">
    <property type="entry name" value="NEGATIVE ELONGATION FACTOR D"/>
    <property type="match status" value="1"/>
</dbReference>
<dbReference type="AlphaFoldDB" id="A0A6P8IVR2"/>
<evidence type="ECO:0000313" key="9">
    <source>
        <dbReference type="RefSeq" id="XP_031571376.1"/>
    </source>
</evidence>
<organism evidence="8 9">
    <name type="scientific">Actinia tenebrosa</name>
    <name type="common">Australian red waratah sea anemone</name>
    <dbReference type="NCBI Taxonomy" id="6105"/>
    <lineage>
        <taxon>Eukaryota</taxon>
        <taxon>Metazoa</taxon>
        <taxon>Cnidaria</taxon>
        <taxon>Anthozoa</taxon>
        <taxon>Hexacorallia</taxon>
        <taxon>Actiniaria</taxon>
        <taxon>Actiniidae</taxon>
        <taxon>Actinia</taxon>
    </lineage>
</organism>
<evidence type="ECO:0000256" key="2">
    <source>
        <dbReference type="ARBA" id="ARBA00005726"/>
    </source>
</evidence>
<keyword evidence="5" id="KW-0804">Transcription</keyword>
<keyword evidence="8" id="KW-1185">Reference proteome</keyword>
<dbReference type="FunCoup" id="A0A6P8IVR2">
    <property type="interactions" value="2831"/>
</dbReference>
<evidence type="ECO:0000256" key="5">
    <source>
        <dbReference type="ARBA" id="ARBA00023163"/>
    </source>
</evidence>
<evidence type="ECO:0000256" key="6">
    <source>
        <dbReference type="ARBA" id="ARBA00023242"/>
    </source>
</evidence>